<evidence type="ECO:0000256" key="1">
    <source>
        <dbReference type="ARBA" id="ARBA00006540"/>
    </source>
</evidence>
<organism evidence="8 9">
    <name type="scientific">Candidatus Yanofskybacteria bacterium RIFCSPHIGHO2_12_FULL_45_19b</name>
    <dbReference type="NCBI Taxonomy" id="1802689"/>
    <lineage>
        <taxon>Bacteria</taxon>
        <taxon>Candidatus Yanofskyibacteriota</taxon>
    </lineage>
</organism>
<dbReference type="PANTHER" id="PTHR11229:SF16">
    <property type="entry name" value="LARGE RIBOSOMAL SUBUNIT PROTEIN UL3C"/>
    <property type="match status" value="1"/>
</dbReference>
<comment type="subunit">
    <text evidence="7">Part of the 50S ribosomal subunit. Forms a cluster with proteins L14 and L19.</text>
</comment>
<evidence type="ECO:0000256" key="2">
    <source>
        <dbReference type="ARBA" id="ARBA00022730"/>
    </source>
</evidence>
<dbReference type="STRING" id="1802689.A3F25_02810"/>
<evidence type="ECO:0000313" key="8">
    <source>
        <dbReference type="EMBL" id="OGN19021.1"/>
    </source>
</evidence>
<evidence type="ECO:0000256" key="5">
    <source>
        <dbReference type="ARBA" id="ARBA00023274"/>
    </source>
</evidence>
<dbReference type="Pfam" id="PF00297">
    <property type="entry name" value="Ribosomal_L3"/>
    <property type="match status" value="1"/>
</dbReference>
<dbReference type="GO" id="GO:0022625">
    <property type="term" value="C:cytosolic large ribosomal subunit"/>
    <property type="evidence" value="ECO:0007669"/>
    <property type="project" value="TreeGrafter"/>
</dbReference>
<evidence type="ECO:0000256" key="3">
    <source>
        <dbReference type="ARBA" id="ARBA00022884"/>
    </source>
</evidence>
<dbReference type="AlphaFoldDB" id="A0A1F8G192"/>
<keyword evidence="2 7" id="KW-0699">rRNA-binding</keyword>
<dbReference type="NCBIfam" id="TIGR03625">
    <property type="entry name" value="L3_bact"/>
    <property type="match status" value="1"/>
</dbReference>
<dbReference type="HAMAP" id="MF_01325_B">
    <property type="entry name" value="Ribosomal_uL3_B"/>
    <property type="match status" value="1"/>
</dbReference>
<dbReference type="PANTHER" id="PTHR11229">
    <property type="entry name" value="50S RIBOSOMAL PROTEIN L3"/>
    <property type="match status" value="1"/>
</dbReference>
<dbReference type="EMBL" id="MGKD01000024">
    <property type="protein sequence ID" value="OGN19021.1"/>
    <property type="molecule type" value="Genomic_DNA"/>
</dbReference>
<evidence type="ECO:0000256" key="7">
    <source>
        <dbReference type="HAMAP-Rule" id="MF_01325"/>
    </source>
</evidence>
<evidence type="ECO:0000256" key="6">
    <source>
        <dbReference type="ARBA" id="ARBA00035243"/>
    </source>
</evidence>
<evidence type="ECO:0000256" key="4">
    <source>
        <dbReference type="ARBA" id="ARBA00022980"/>
    </source>
</evidence>
<comment type="similarity">
    <text evidence="1 7">Belongs to the universal ribosomal protein uL3 family.</text>
</comment>
<dbReference type="SUPFAM" id="SSF50447">
    <property type="entry name" value="Translation proteins"/>
    <property type="match status" value="1"/>
</dbReference>
<reference evidence="8 9" key="1">
    <citation type="journal article" date="2016" name="Nat. Commun.">
        <title>Thousands of microbial genomes shed light on interconnected biogeochemical processes in an aquifer system.</title>
        <authorList>
            <person name="Anantharaman K."/>
            <person name="Brown C.T."/>
            <person name="Hug L.A."/>
            <person name="Sharon I."/>
            <person name="Castelle C.J."/>
            <person name="Probst A.J."/>
            <person name="Thomas B.C."/>
            <person name="Singh A."/>
            <person name="Wilkins M.J."/>
            <person name="Karaoz U."/>
            <person name="Brodie E.L."/>
            <person name="Williams K.H."/>
            <person name="Hubbard S.S."/>
            <person name="Banfield J.F."/>
        </authorList>
    </citation>
    <scope>NUCLEOTIDE SEQUENCE [LARGE SCALE GENOMIC DNA]</scope>
</reference>
<protein>
    <recommendedName>
        <fullName evidence="6 7">Large ribosomal subunit protein uL3</fullName>
    </recommendedName>
</protein>
<gene>
    <name evidence="7" type="primary">rplC</name>
    <name evidence="8" type="ORF">A3F25_02810</name>
</gene>
<name>A0A1F8G192_9BACT</name>
<dbReference type="Gene3D" id="3.30.160.810">
    <property type="match status" value="1"/>
</dbReference>
<comment type="caution">
    <text evidence="8">The sequence shown here is derived from an EMBL/GenBank/DDBJ whole genome shotgun (WGS) entry which is preliminary data.</text>
</comment>
<evidence type="ECO:0000313" key="9">
    <source>
        <dbReference type="Proteomes" id="UP000177478"/>
    </source>
</evidence>
<dbReference type="InterPro" id="IPR019927">
    <property type="entry name" value="Ribosomal_uL3_bac/org-type"/>
</dbReference>
<keyword evidence="3 7" id="KW-0694">RNA-binding</keyword>
<keyword evidence="5 7" id="KW-0687">Ribonucleoprotein</keyword>
<dbReference type="GO" id="GO:0006412">
    <property type="term" value="P:translation"/>
    <property type="evidence" value="ECO:0007669"/>
    <property type="project" value="UniProtKB-UniRule"/>
</dbReference>
<dbReference type="InterPro" id="IPR009000">
    <property type="entry name" value="Transl_B-barrel_sf"/>
</dbReference>
<keyword evidence="4 7" id="KW-0689">Ribosomal protein</keyword>
<dbReference type="FunFam" id="2.40.30.10:FF:000004">
    <property type="entry name" value="50S ribosomal protein L3"/>
    <property type="match status" value="1"/>
</dbReference>
<dbReference type="InterPro" id="IPR000597">
    <property type="entry name" value="Ribosomal_uL3"/>
</dbReference>
<dbReference type="Gene3D" id="2.40.30.10">
    <property type="entry name" value="Translation factors"/>
    <property type="match status" value="1"/>
</dbReference>
<accession>A0A1F8G192</accession>
<dbReference type="Proteomes" id="UP000177478">
    <property type="component" value="Unassembled WGS sequence"/>
</dbReference>
<proteinExistence type="inferred from homology"/>
<dbReference type="GO" id="GO:0003735">
    <property type="term" value="F:structural constituent of ribosome"/>
    <property type="evidence" value="ECO:0007669"/>
    <property type="project" value="UniProtKB-UniRule"/>
</dbReference>
<dbReference type="GO" id="GO:0019843">
    <property type="term" value="F:rRNA binding"/>
    <property type="evidence" value="ECO:0007669"/>
    <property type="project" value="UniProtKB-UniRule"/>
</dbReference>
<sequence>MKYLLGEKLGMTQTYDEQGKVVPVTVIKAMPVTITQIRTIEKDGYSAVQVGTGERNKINKPLAGHLKEAGKFKKLKEFRNGAEVDSVVGNKFDVSVFSIGDKVKISGLTKGRGFQGAVKRYGFHGMPASHGHHHVLRHVGSIGQRFPQHTLKGMRMAGRMGGERVSVRGLKVISVDQANNLLAVRGAVPGRKGTWLEIIAL</sequence>
<comment type="function">
    <text evidence="7">One of the primary rRNA binding proteins, it binds directly near the 3'-end of the 23S rRNA, where it nucleates assembly of the 50S subunit.</text>
</comment>